<dbReference type="Proteomes" id="UP001224516">
    <property type="component" value="Unassembled WGS sequence"/>
</dbReference>
<dbReference type="SUPFAM" id="SSF49354">
    <property type="entry name" value="PapD-like"/>
    <property type="match status" value="1"/>
</dbReference>
<dbReference type="RefSeq" id="WP_307911586.1">
    <property type="nucleotide sequence ID" value="NZ_JAVFJF020000018.1"/>
</dbReference>
<protein>
    <recommendedName>
        <fullName evidence="4">Pilus assembly protein</fullName>
    </recommendedName>
</protein>
<evidence type="ECO:0000256" key="1">
    <source>
        <dbReference type="SAM" id="SignalP"/>
    </source>
</evidence>
<dbReference type="InterPro" id="IPR013783">
    <property type="entry name" value="Ig-like_fold"/>
</dbReference>
<gene>
    <name evidence="2" type="ORF">QCL97_010475</name>
</gene>
<reference evidence="2 3" key="1">
    <citation type="submission" date="2023-12" db="EMBL/GenBank/DDBJ databases">
        <title>Evaluation and characterization of a potential secondary metabolite violacein from indigenous Chromobacterium amazonense SAM215.</title>
        <authorList>
            <person name="Tarafdar M.R."/>
            <person name="Abedin S.M."/>
            <person name="Atiqua A."/>
            <person name="Saha A."/>
            <person name="Khan S.N."/>
        </authorList>
    </citation>
    <scope>NUCLEOTIDE SEQUENCE [LARGE SCALE GENOMIC DNA]</scope>
    <source>
        <strain evidence="2 3">SAM215</strain>
    </source>
</reference>
<name>A0ABU8V1W1_9NEIS</name>
<comment type="caution">
    <text evidence="2">The sequence shown here is derived from an EMBL/GenBank/DDBJ whole genome shotgun (WGS) entry which is preliminary data.</text>
</comment>
<evidence type="ECO:0008006" key="4">
    <source>
        <dbReference type="Google" id="ProtNLM"/>
    </source>
</evidence>
<dbReference type="Gene3D" id="2.60.40.10">
    <property type="entry name" value="Immunoglobulins"/>
    <property type="match status" value="1"/>
</dbReference>
<evidence type="ECO:0000313" key="2">
    <source>
        <dbReference type="EMBL" id="MEJ8675150.1"/>
    </source>
</evidence>
<sequence>MRYLVFLAVAALTSLHVGAAPSIDVGSMFEYMDEKKRTLTKHVYNHGDSTAYVKVSLREVAFDESGREQDVADTGDAGILNKKEGLLATPSHLIIPAKGRGALRLVHLGGRERERYYRVTFAPVMPKTLDEFKLDENAAEQYQKSFSAGVNLLVAYGMVVIVRPEHTKFNTIVRKEDSQHVIWNKGNSTVIIPHYSACLGEVCENLGLSHLRPGQKKIFPLDGKKYKVFLKEGEHSRSVDLEG</sequence>
<organism evidence="2 3">
    <name type="scientific">Chromobacterium amazonense</name>
    <dbReference type="NCBI Taxonomy" id="1382803"/>
    <lineage>
        <taxon>Bacteria</taxon>
        <taxon>Pseudomonadati</taxon>
        <taxon>Pseudomonadota</taxon>
        <taxon>Betaproteobacteria</taxon>
        <taxon>Neisseriales</taxon>
        <taxon>Chromobacteriaceae</taxon>
        <taxon>Chromobacterium</taxon>
    </lineage>
</organism>
<keyword evidence="3" id="KW-1185">Reference proteome</keyword>
<feature type="signal peptide" evidence="1">
    <location>
        <begin position="1"/>
        <end position="19"/>
    </location>
</feature>
<accession>A0ABU8V1W1</accession>
<keyword evidence="1" id="KW-0732">Signal</keyword>
<feature type="chain" id="PRO_5047338909" description="Pilus assembly protein" evidence="1">
    <location>
        <begin position="20"/>
        <end position="243"/>
    </location>
</feature>
<evidence type="ECO:0000313" key="3">
    <source>
        <dbReference type="Proteomes" id="UP001224516"/>
    </source>
</evidence>
<dbReference type="EMBL" id="JAVFJF020000018">
    <property type="protein sequence ID" value="MEJ8675150.1"/>
    <property type="molecule type" value="Genomic_DNA"/>
</dbReference>
<proteinExistence type="predicted"/>
<dbReference type="InterPro" id="IPR008962">
    <property type="entry name" value="PapD-like_sf"/>
</dbReference>